<feature type="compositionally biased region" description="Basic and acidic residues" evidence="1">
    <location>
        <begin position="65"/>
        <end position="75"/>
    </location>
</feature>
<feature type="compositionally biased region" description="Low complexity" evidence="1">
    <location>
        <begin position="78"/>
        <end position="94"/>
    </location>
</feature>
<dbReference type="Proteomes" id="UP001412067">
    <property type="component" value="Unassembled WGS sequence"/>
</dbReference>
<evidence type="ECO:0000313" key="2">
    <source>
        <dbReference type="EMBL" id="KAK8939958.1"/>
    </source>
</evidence>
<dbReference type="EMBL" id="JBBWWR010000020">
    <property type="protein sequence ID" value="KAK8939958.1"/>
    <property type="molecule type" value="Genomic_DNA"/>
</dbReference>
<keyword evidence="3" id="KW-1185">Reference proteome</keyword>
<sequence>MSSLVLQNLLLHQADSSTKNQLERETLYLERASNTVSRPTTEAEHLQAEAIAPRDFKTSFSAQTKRRDFTTELRLGRRLSPSSSHHHTPPYSRSDYPNPYS</sequence>
<name>A0ABR2LGM2_9ASPA</name>
<proteinExistence type="predicted"/>
<organism evidence="2 3">
    <name type="scientific">Platanthera guangdongensis</name>
    <dbReference type="NCBI Taxonomy" id="2320717"/>
    <lineage>
        <taxon>Eukaryota</taxon>
        <taxon>Viridiplantae</taxon>
        <taxon>Streptophyta</taxon>
        <taxon>Embryophyta</taxon>
        <taxon>Tracheophyta</taxon>
        <taxon>Spermatophyta</taxon>
        <taxon>Magnoliopsida</taxon>
        <taxon>Liliopsida</taxon>
        <taxon>Asparagales</taxon>
        <taxon>Orchidaceae</taxon>
        <taxon>Orchidoideae</taxon>
        <taxon>Orchideae</taxon>
        <taxon>Orchidinae</taxon>
        <taxon>Platanthera</taxon>
    </lineage>
</organism>
<evidence type="ECO:0000313" key="3">
    <source>
        <dbReference type="Proteomes" id="UP001412067"/>
    </source>
</evidence>
<comment type="caution">
    <text evidence="2">The sequence shown here is derived from an EMBL/GenBank/DDBJ whole genome shotgun (WGS) entry which is preliminary data.</text>
</comment>
<protein>
    <submittedName>
        <fullName evidence="2">Uncharacterized protein</fullName>
    </submittedName>
</protein>
<evidence type="ECO:0000256" key="1">
    <source>
        <dbReference type="SAM" id="MobiDB-lite"/>
    </source>
</evidence>
<reference evidence="2 3" key="1">
    <citation type="journal article" date="2022" name="Nat. Plants">
        <title>Genomes of leafy and leafless Platanthera orchids illuminate the evolution of mycoheterotrophy.</title>
        <authorList>
            <person name="Li M.H."/>
            <person name="Liu K.W."/>
            <person name="Li Z."/>
            <person name="Lu H.C."/>
            <person name="Ye Q.L."/>
            <person name="Zhang D."/>
            <person name="Wang J.Y."/>
            <person name="Li Y.F."/>
            <person name="Zhong Z.M."/>
            <person name="Liu X."/>
            <person name="Yu X."/>
            <person name="Liu D.K."/>
            <person name="Tu X.D."/>
            <person name="Liu B."/>
            <person name="Hao Y."/>
            <person name="Liao X.Y."/>
            <person name="Jiang Y.T."/>
            <person name="Sun W.H."/>
            <person name="Chen J."/>
            <person name="Chen Y.Q."/>
            <person name="Ai Y."/>
            <person name="Zhai J.W."/>
            <person name="Wu S.S."/>
            <person name="Zhou Z."/>
            <person name="Hsiao Y.Y."/>
            <person name="Wu W.L."/>
            <person name="Chen Y.Y."/>
            <person name="Lin Y.F."/>
            <person name="Hsu J.L."/>
            <person name="Li C.Y."/>
            <person name="Wang Z.W."/>
            <person name="Zhao X."/>
            <person name="Zhong W.Y."/>
            <person name="Ma X.K."/>
            <person name="Ma L."/>
            <person name="Huang J."/>
            <person name="Chen G.Z."/>
            <person name="Huang M.Z."/>
            <person name="Huang L."/>
            <person name="Peng D.H."/>
            <person name="Luo Y.B."/>
            <person name="Zou S.Q."/>
            <person name="Chen S.P."/>
            <person name="Lan S."/>
            <person name="Tsai W.C."/>
            <person name="Van de Peer Y."/>
            <person name="Liu Z.J."/>
        </authorList>
    </citation>
    <scope>NUCLEOTIDE SEQUENCE [LARGE SCALE GENOMIC DNA]</scope>
    <source>
        <strain evidence="2">Lor288</strain>
    </source>
</reference>
<accession>A0ABR2LGM2</accession>
<gene>
    <name evidence="2" type="ORF">KSP40_PGU016692</name>
</gene>
<feature type="region of interest" description="Disordered" evidence="1">
    <location>
        <begin position="57"/>
        <end position="101"/>
    </location>
</feature>